<name>A0A7C3GV66_9BACT</name>
<comment type="function">
    <text evidence="7">Catalyzes the base-exchange of a guanine (G) residue with the queuine precursor 7-aminomethyl-7-deazaguanine (PreQ1) at position 34 (anticodon wobble position) in tRNAs with GU(N) anticodons (tRNA-Asp, -Asn, -His and -Tyr). Catalysis occurs through a double-displacement mechanism. The nucleophile active site attacks the C1' of nucleotide 34 to detach the guanine base from the RNA, forming a covalent enzyme-RNA intermediate. The proton acceptor active site deprotonates the incoming PreQ1, allowing a nucleophilic attack on the C1' of the ribose to form the product. After dissociation, two additional enzymatic reactions on the tRNA convert PreQ1 to queuine (Q), resulting in the hypermodified nucleoside queuosine (7-(((4,5-cis-dihydroxy-2-cyclopenten-1-yl)amino)methyl)-7-deazaguanosine).</text>
</comment>
<evidence type="ECO:0000256" key="3">
    <source>
        <dbReference type="ARBA" id="ARBA00022679"/>
    </source>
</evidence>
<comment type="subunit">
    <text evidence="7">Homodimer. Within each dimer, one monomer is responsible for RNA recognition and catalysis, while the other monomer binds to the replacement base PreQ1.</text>
</comment>
<dbReference type="GO" id="GO:0005829">
    <property type="term" value="C:cytosol"/>
    <property type="evidence" value="ECO:0007669"/>
    <property type="project" value="TreeGrafter"/>
</dbReference>
<comment type="similarity">
    <text evidence="7">Belongs to the queuine tRNA-ribosyltransferase family.</text>
</comment>
<comment type="pathway">
    <text evidence="1 7">tRNA modification; tRNA-queuosine biosynthesis.</text>
</comment>
<accession>A0A7C3GV66</accession>
<comment type="catalytic activity">
    <reaction evidence="6 7">
        <text>7-aminomethyl-7-carbaguanine + guanosine(34) in tRNA = 7-aminomethyl-7-carbaguanosine(34) in tRNA + guanine</text>
        <dbReference type="Rhea" id="RHEA:24104"/>
        <dbReference type="Rhea" id="RHEA-COMP:10341"/>
        <dbReference type="Rhea" id="RHEA-COMP:10342"/>
        <dbReference type="ChEBI" id="CHEBI:16235"/>
        <dbReference type="ChEBI" id="CHEBI:58703"/>
        <dbReference type="ChEBI" id="CHEBI:74269"/>
        <dbReference type="ChEBI" id="CHEBI:82833"/>
        <dbReference type="EC" id="2.4.2.29"/>
    </reaction>
</comment>
<dbReference type="EMBL" id="DRMH01000079">
    <property type="protein sequence ID" value="HFC98044.1"/>
    <property type="molecule type" value="Genomic_DNA"/>
</dbReference>
<dbReference type="Proteomes" id="UP000886043">
    <property type="component" value="Unassembled WGS sequence"/>
</dbReference>
<evidence type="ECO:0000259" key="8">
    <source>
        <dbReference type="Pfam" id="PF01702"/>
    </source>
</evidence>
<dbReference type="InterPro" id="IPR050076">
    <property type="entry name" value="ArchSynthase1/Queuine_TRR"/>
</dbReference>
<keyword evidence="2 7" id="KW-0328">Glycosyltransferase</keyword>
<reference evidence="9" key="1">
    <citation type="journal article" date="2020" name="mSystems">
        <title>Genome- and Community-Level Interaction Insights into Carbon Utilization and Element Cycling Functions of Hydrothermarchaeota in Hydrothermal Sediment.</title>
        <authorList>
            <person name="Zhou Z."/>
            <person name="Liu Y."/>
            <person name="Xu W."/>
            <person name="Pan J."/>
            <person name="Luo Z.H."/>
            <person name="Li M."/>
        </authorList>
    </citation>
    <scope>NUCLEOTIDE SEQUENCE [LARGE SCALE GENOMIC DNA]</scope>
    <source>
        <strain evidence="9">HyVt-483</strain>
    </source>
</reference>
<dbReference type="FunFam" id="3.20.20.105:FF:000001">
    <property type="entry name" value="Queuine tRNA-ribosyltransferase"/>
    <property type="match status" value="1"/>
</dbReference>
<dbReference type="EC" id="2.4.2.29" evidence="7"/>
<feature type="region of interest" description="RNA binding; important for wobble base 34 recognition" evidence="7">
    <location>
        <begin position="274"/>
        <end position="278"/>
    </location>
</feature>
<feature type="binding site" evidence="7">
    <location>
        <position position="147"/>
    </location>
    <ligand>
        <name>substrate</name>
    </ligand>
</feature>
<dbReference type="NCBIfam" id="TIGR00449">
    <property type="entry name" value="tgt_general"/>
    <property type="match status" value="1"/>
</dbReference>
<dbReference type="Gene3D" id="3.20.20.105">
    <property type="entry name" value="Queuine tRNA-ribosyltransferase-like"/>
    <property type="match status" value="1"/>
</dbReference>
<feature type="region of interest" description="RNA binding" evidence="7">
    <location>
        <begin position="250"/>
        <end position="256"/>
    </location>
</feature>
<feature type="binding site" evidence="7">
    <location>
        <position position="219"/>
    </location>
    <ligand>
        <name>substrate</name>
    </ligand>
</feature>
<keyword evidence="4 7" id="KW-0819">tRNA processing</keyword>
<feature type="binding site" evidence="7">
    <location>
        <position position="309"/>
    </location>
    <ligand>
        <name>Zn(2+)</name>
        <dbReference type="ChEBI" id="CHEBI:29105"/>
    </ligand>
</feature>
<feature type="binding site" evidence="7">
    <location>
        <position position="192"/>
    </location>
    <ligand>
        <name>substrate</name>
    </ligand>
</feature>
<evidence type="ECO:0000256" key="6">
    <source>
        <dbReference type="ARBA" id="ARBA00050112"/>
    </source>
</evidence>
<keyword evidence="3 7" id="KW-0808">Transferase</keyword>
<gene>
    <name evidence="7" type="primary">tgt</name>
    <name evidence="9" type="ORF">ENJ40_06255</name>
</gene>
<evidence type="ECO:0000256" key="7">
    <source>
        <dbReference type="HAMAP-Rule" id="MF_00168"/>
    </source>
</evidence>
<evidence type="ECO:0000256" key="2">
    <source>
        <dbReference type="ARBA" id="ARBA00022676"/>
    </source>
</evidence>
<evidence type="ECO:0000256" key="1">
    <source>
        <dbReference type="ARBA" id="ARBA00004691"/>
    </source>
</evidence>
<dbReference type="Pfam" id="PF01702">
    <property type="entry name" value="TGT"/>
    <property type="match status" value="1"/>
</dbReference>
<dbReference type="GO" id="GO:0008479">
    <property type="term" value="F:tRNA-guanosine(34) queuine transglycosylase activity"/>
    <property type="evidence" value="ECO:0007669"/>
    <property type="project" value="UniProtKB-UniRule"/>
</dbReference>
<organism evidence="9">
    <name type="scientific">Thermosulfurimonas dismutans</name>
    <dbReference type="NCBI Taxonomy" id="999894"/>
    <lineage>
        <taxon>Bacteria</taxon>
        <taxon>Pseudomonadati</taxon>
        <taxon>Thermodesulfobacteriota</taxon>
        <taxon>Thermodesulfobacteria</taxon>
        <taxon>Thermodesulfobacteriales</taxon>
        <taxon>Thermodesulfobacteriaceae</taxon>
        <taxon>Thermosulfurimonas</taxon>
    </lineage>
</organism>
<keyword evidence="5 7" id="KW-0671">Queuosine biosynthesis</keyword>
<dbReference type="GO" id="GO:0008616">
    <property type="term" value="P:tRNA queuosine(34) biosynthetic process"/>
    <property type="evidence" value="ECO:0007669"/>
    <property type="project" value="UniProtKB-UniRule"/>
</dbReference>
<dbReference type="InterPro" id="IPR036511">
    <property type="entry name" value="TGT-like_sf"/>
</dbReference>
<feature type="active site" description="Proton acceptor" evidence="7">
    <location>
        <position position="93"/>
    </location>
</feature>
<evidence type="ECO:0000313" key="9">
    <source>
        <dbReference type="EMBL" id="HFC98044.1"/>
    </source>
</evidence>
<dbReference type="GO" id="GO:0046872">
    <property type="term" value="F:metal ion binding"/>
    <property type="evidence" value="ECO:0007669"/>
    <property type="project" value="UniProtKB-KW"/>
</dbReference>
<dbReference type="NCBIfam" id="TIGR00430">
    <property type="entry name" value="Q_tRNA_tgt"/>
    <property type="match status" value="1"/>
</dbReference>
<feature type="binding site" evidence="7">
    <location>
        <position position="312"/>
    </location>
    <ligand>
        <name>Zn(2+)</name>
        <dbReference type="ChEBI" id="CHEBI:29105"/>
    </ligand>
</feature>
<dbReference type="UniPathway" id="UPA00392"/>
<protein>
    <recommendedName>
        <fullName evidence="7">Queuine tRNA-ribosyltransferase</fullName>
        <ecNumber evidence="7">2.4.2.29</ecNumber>
    </recommendedName>
    <alternativeName>
        <fullName evidence="7">Guanine insertion enzyme</fullName>
    </alternativeName>
    <alternativeName>
        <fullName evidence="7">tRNA-guanine transglycosylase</fullName>
    </alternativeName>
</protein>
<comment type="cofactor">
    <cofactor evidence="7">
        <name>Zn(2+)</name>
        <dbReference type="ChEBI" id="CHEBI:29105"/>
    </cofactor>
    <text evidence="7">Binds 1 zinc ion per subunit.</text>
</comment>
<feature type="binding site" evidence="7">
    <location>
        <begin position="93"/>
        <end position="97"/>
    </location>
    <ligand>
        <name>substrate</name>
    </ligand>
</feature>
<dbReference type="SUPFAM" id="SSF51713">
    <property type="entry name" value="tRNA-guanine transglycosylase"/>
    <property type="match status" value="1"/>
</dbReference>
<dbReference type="InterPro" id="IPR004803">
    <property type="entry name" value="TGT"/>
</dbReference>
<sequence>MDTRFRILVRDERTRARVGRLLTRRGVVETPVFMPVATAASVKAVPPEVVAGLSARILLANTYHLYLRPGPEVIRRSGGLHRFMNWPRAILTDSGGFQVYSLSRFRKIEEDGVRFRSHLDGSEHFLTPEKSLAIQADLNSDLRMVLDVCIPYPSSREETRELTRLTHLWAERSRAYWRRHSQPEVLLFGIVQGGMFADLRQESARTLVSMDFDGYAIGGLSVGEPKELMLEMLEASVEVLPEDRPRYLMGVGKPEDILEAVARGVDMFDCVLPTRNARRGTVFTSRGTFHIRNAAFKEDFRPLDPECTCYTCRHFSRAYLRHLFHSGELLIYFLLTVHNLHFYLRFMEEIRQAIRERRLEEFRKNFYQQKEDTCGR</sequence>
<proteinExistence type="inferred from homology"/>
<feature type="binding site" evidence="7">
    <location>
        <position position="338"/>
    </location>
    <ligand>
        <name>Zn(2+)</name>
        <dbReference type="ChEBI" id="CHEBI:29105"/>
    </ligand>
</feature>
<comment type="caution">
    <text evidence="9">The sequence shown here is derived from an EMBL/GenBank/DDBJ whole genome shotgun (WGS) entry which is preliminary data.</text>
</comment>
<feature type="binding site" evidence="7">
    <location>
        <position position="307"/>
    </location>
    <ligand>
        <name>Zn(2+)</name>
        <dbReference type="ChEBI" id="CHEBI:29105"/>
    </ligand>
</feature>
<keyword evidence="7" id="KW-0862">Zinc</keyword>
<dbReference type="HAMAP" id="MF_00168">
    <property type="entry name" value="Q_tRNA_Tgt"/>
    <property type="match status" value="1"/>
</dbReference>
<feature type="domain" description="tRNA-guanine(15) transglycosylase-like" evidence="8">
    <location>
        <begin position="14"/>
        <end position="370"/>
    </location>
</feature>
<dbReference type="PANTHER" id="PTHR46499:SF1">
    <property type="entry name" value="QUEUINE TRNA-RIBOSYLTRANSFERASE"/>
    <property type="match status" value="1"/>
</dbReference>
<evidence type="ECO:0000256" key="5">
    <source>
        <dbReference type="ARBA" id="ARBA00022785"/>
    </source>
</evidence>
<evidence type="ECO:0000256" key="4">
    <source>
        <dbReference type="ARBA" id="ARBA00022694"/>
    </source>
</evidence>
<dbReference type="PANTHER" id="PTHR46499">
    <property type="entry name" value="QUEUINE TRNA-RIBOSYLTRANSFERASE"/>
    <property type="match status" value="1"/>
</dbReference>
<dbReference type="InterPro" id="IPR002616">
    <property type="entry name" value="tRNA_ribo_trans-like"/>
</dbReference>
<dbReference type="AlphaFoldDB" id="A0A7C3GV66"/>
<feature type="active site" description="Nucleophile" evidence="7">
    <location>
        <position position="269"/>
    </location>
</feature>
<keyword evidence="7" id="KW-0479">Metal-binding</keyword>